<evidence type="ECO:0000313" key="1">
    <source>
        <dbReference type="EMBL" id="GGY06949.1"/>
    </source>
</evidence>
<name>A0A918NYQ6_9NEIS</name>
<reference evidence="1" key="1">
    <citation type="journal article" date="2014" name="Int. J. Syst. Evol. Microbiol.">
        <title>Complete genome sequence of Corynebacterium casei LMG S-19264T (=DSM 44701T), isolated from a smear-ripened cheese.</title>
        <authorList>
            <consortium name="US DOE Joint Genome Institute (JGI-PGF)"/>
            <person name="Walter F."/>
            <person name="Albersmeier A."/>
            <person name="Kalinowski J."/>
            <person name="Ruckert C."/>
        </authorList>
    </citation>
    <scope>NUCLEOTIDE SEQUENCE</scope>
    <source>
        <strain evidence="1">KCTC 32182</strain>
    </source>
</reference>
<organism evidence="1 2">
    <name type="scientific">Paludibacterium paludis</name>
    <dbReference type="NCBI Taxonomy" id="1225769"/>
    <lineage>
        <taxon>Bacteria</taxon>
        <taxon>Pseudomonadati</taxon>
        <taxon>Pseudomonadota</taxon>
        <taxon>Betaproteobacteria</taxon>
        <taxon>Neisseriales</taxon>
        <taxon>Chromobacteriaceae</taxon>
        <taxon>Paludibacterium</taxon>
    </lineage>
</organism>
<proteinExistence type="predicted"/>
<dbReference type="InterPro" id="IPR050563">
    <property type="entry name" value="4-hydroxybenzoyl-CoA_TE"/>
</dbReference>
<dbReference type="Pfam" id="PF13279">
    <property type="entry name" value="4HBT_2"/>
    <property type="match status" value="1"/>
</dbReference>
<dbReference type="RefSeq" id="WP_189531227.1">
    <property type="nucleotide sequence ID" value="NZ_BMYX01000002.1"/>
</dbReference>
<gene>
    <name evidence="1" type="ORF">GCM10011289_06890</name>
</gene>
<dbReference type="AlphaFoldDB" id="A0A918NYQ6"/>
<dbReference type="InterPro" id="IPR029069">
    <property type="entry name" value="HotDog_dom_sf"/>
</dbReference>
<reference evidence="1" key="2">
    <citation type="submission" date="2020-09" db="EMBL/GenBank/DDBJ databases">
        <authorList>
            <person name="Sun Q."/>
            <person name="Kim S."/>
        </authorList>
    </citation>
    <scope>NUCLEOTIDE SEQUENCE</scope>
    <source>
        <strain evidence="1">KCTC 32182</strain>
    </source>
</reference>
<accession>A0A918NYQ6</accession>
<dbReference type="PANTHER" id="PTHR31793:SF24">
    <property type="entry name" value="LONG-CHAIN ACYL-COA THIOESTERASE FADM"/>
    <property type="match status" value="1"/>
</dbReference>
<dbReference type="SUPFAM" id="SSF54637">
    <property type="entry name" value="Thioesterase/thiol ester dehydrase-isomerase"/>
    <property type="match status" value="1"/>
</dbReference>
<sequence length="149" mass="16751">MEKCYPEISRHGITMRWGDMDAVGHLNNTYYFRYLEQIRLDWLESLGHGIDPDGEGPVLASTSCTFRKELTYPAEVEITIELEKLGRSSIKFRHHFYRKGDPDTVYAYADVTLVWVDYRAGVSVPVPADIRAVLEAAVARHGGCGASGK</sequence>
<evidence type="ECO:0000313" key="2">
    <source>
        <dbReference type="Proteomes" id="UP000645257"/>
    </source>
</evidence>
<dbReference type="PANTHER" id="PTHR31793">
    <property type="entry name" value="4-HYDROXYBENZOYL-COA THIOESTERASE FAMILY MEMBER"/>
    <property type="match status" value="1"/>
</dbReference>
<dbReference type="Gene3D" id="3.10.129.10">
    <property type="entry name" value="Hotdog Thioesterase"/>
    <property type="match status" value="1"/>
</dbReference>
<dbReference type="EMBL" id="BMYX01000002">
    <property type="protein sequence ID" value="GGY06949.1"/>
    <property type="molecule type" value="Genomic_DNA"/>
</dbReference>
<dbReference type="Proteomes" id="UP000645257">
    <property type="component" value="Unassembled WGS sequence"/>
</dbReference>
<dbReference type="GO" id="GO:0047617">
    <property type="term" value="F:fatty acyl-CoA hydrolase activity"/>
    <property type="evidence" value="ECO:0007669"/>
    <property type="project" value="TreeGrafter"/>
</dbReference>
<protein>
    <submittedName>
        <fullName evidence="1">Thioesterase</fullName>
    </submittedName>
</protein>
<comment type="caution">
    <text evidence="1">The sequence shown here is derived from an EMBL/GenBank/DDBJ whole genome shotgun (WGS) entry which is preliminary data.</text>
</comment>
<dbReference type="CDD" id="cd00586">
    <property type="entry name" value="4HBT"/>
    <property type="match status" value="1"/>
</dbReference>
<keyword evidence="2" id="KW-1185">Reference proteome</keyword>